<dbReference type="GO" id="GO:0016747">
    <property type="term" value="F:acyltransferase activity, transferring groups other than amino-acyl groups"/>
    <property type="evidence" value="ECO:0007669"/>
    <property type="project" value="UniProtKB-ARBA"/>
</dbReference>
<evidence type="ECO:0000256" key="1">
    <source>
        <dbReference type="ARBA" id="ARBA00022679"/>
    </source>
</evidence>
<sequence length="124" mass="13391">MFCQTSNTHFLSYSRSLTTFRLLATLFGPNSPTSLSSSFSKGDTVSLTVAESSDLDFLYLTGGGFRLEANYHRLVPTLSMAGDRVSARALQLTIFPNEGFSIGITTHHVVVGGNSSTSFVKSWA</sequence>
<comment type="caution">
    <text evidence="3">The sequence shown here is derived from an EMBL/GenBank/DDBJ whole genome shotgun (WGS) entry which is preliminary data.</text>
</comment>
<dbReference type="AlphaFoldDB" id="A0A5A7SJ03"/>
<dbReference type="InterPro" id="IPR023213">
    <property type="entry name" value="CAT-like_dom_sf"/>
</dbReference>
<dbReference type="Proteomes" id="UP000321947">
    <property type="component" value="Unassembled WGS sequence"/>
</dbReference>
<evidence type="ECO:0000313" key="6">
    <source>
        <dbReference type="Proteomes" id="UP000321947"/>
    </source>
</evidence>
<evidence type="ECO:0000313" key="5">
    <source>
        <dbReference type="Proteomes" id="UP000321393"/>
    </source>
</evidence>
<dbReference type="Proteomes" id="UP000321393">
    <property type="component" value="Unassembled WGS sequence"/>
</dbReference>
<protein>
    <submittedName>
        <fullName evidence="3">Phenolic glucoside malonyltransferase 2</fullName>
    </submittedName>
</protein>
<evidence type="ECO:0000313" key="4">
    <source>
        <dbReference type="EMBL" id="TYK11627.1"/>
    </source>
</evidence>
<dbReference type="Gene3D" id="3.30.559.10">
    <property type="entry name" value="Chloramphenicol acetyltransferase-like domain"/>
    <property type="match status" value="1"/>
</dbReference>
<dbReference type="OrthoDB" id="1747666at2759"/>
<gene>
    <name evidence="4" type="ORF">E5676_scaffold263G00770</name>
    <name evidence="3" type="ORF">E6C27_scaffold19G001270</name>
</gene>
<dbReference type="EMBL" id="SSTE01022979">
    <property type="protein sequence ID" value="KAA0026170.1"/>
    <property type="molecule type" value="Genomic_DNA"/>
</dbReference>
<evidence type="ECO:0000313" key="3">
    <source>
        <dbReference type="EMBL" id="KAA0026170.1"/>
    </source>
</evidence>
<dbReference type="EMBL" id="SSTD01010688">
    <property type="protein sequence ID" value="TYK11627.1"/>
    <property type="molecule type" value="Genomic_DNA"/>
</dbReference>
<reference evidence="5 6" key="1">
    <citation type="submission" date="2019-08" db="EMBL/GenBank/DDBJ databases">
        <title>Draft genome sequences of two oriental melons (Cucumis melo L. var makuwa).</title>
        <authorList>
            <person name="Kwon S.-Y."/>
        </authorList>
    </citation>
    <scope>NUCLEOTIDE SEQUENCE [LARGE SCALE GENOMIC DNA]</scope>
    <source>
        <strain evidence="6">cv. Chang Bougi</strain>
        <strain evidence="5">cv. SW 3</strain>
        <tissue evidence="3">Leaf</tissue>
    </source>
</reference>
<proteinExistence type="predicted"/>
<accession>A0A5A7SJ03</accession>
<keyword evidence="2" id="KW-0012">Acyltransferase</keyword>
<keyword evidence="1 4" id="KW-0808">Transferase</keyword>
<dbReference type="STRING" id="1194695.A0A5A7SJ03"/>
<name>A0A5A7SJ03_CUCMM</name>
<dbReference type="InterPro" id="IPR051504">
    <property type="entry name" value="Plant_metabolite_acyltrans"/>
</dbReference>
<evidence type="ECO:0000256" key="2">
    <source>
        <dbReference type="ARBA" id="ARBA00023315"/>
    </source>
</evidence>
<dbReference type="PANTHER" id="PTHR31625">
    <property type="match status" value="1"/>
</dbReference>
<organism evidence="3 5">
    <name type="scientific">Cucumis melo var. makuwa</name>
    <name type="common">Oriental melon</name>
    <dbReference type="NCBI Taxonomy" id="1194695"/>
    <lineage>
        <taxon>Eukaryota</taxon>
        <taxon>Viridiplantae</taxon>
        <taxon>Streptophyta</taxon>
        <taxon>Embryophyta</taxon>
        <taxon>Tracheophyta</taxon>
        <taxon>Spermatophyta</taxon>
        <taxon>Magnoliopsida</taxon>
        <taxon>eudicotyledons</taxon>
        <taxon>Gunneridae</taxon>
        <taxon>Pentapetalae</taxon>
        <taxon>rosids</taxon>
        <taxon>fabids</taxon>
        <taxon>Cucurbitales</taxon>
        <taxon>Cucurbitaceae</taxon>
        <taxon>Benincaseae</taxon>
        <taxon>Cucumis</taxon>
    </lineage>
</organism>